<feature type="region of interest" description="Disordered" evidence="2">
    <location>
        <begin position="395"/>
        <end position="425"/>
    </location>
</feature>
<dbReference type="AlphaFoldDB" id="A0A2G8LFH1"/>
<keyword evidence="1" id="KW-0233">DNA recombination</keyword>
<proteinExistence type="predicted"/>
<evidence type="ECO:0000256" key="1">
    <source>
        <dbReference type="ARBA" id="ARBA00023172"/>
    </source>
</evidence>
<dbReference type="Gene3D" id="1.10.443.10">
    <property type="entry name" value="Intergrase catalytic core"/>
    <property type="match status" value="1"/>
</dbReference>
<dbReference type="PANTHER" id="PTHR35617:SF3">
    <property type="entry name" value="CORE-BINDING (CB) DOMAIN-CONTAINING PROTEIN"/>
    <property type="match status" value="1"/>
</dbReference>
<sequence length="495" mass="54661">MANRRPRVRRLAPSWGLSAVLHALAGPPYEPMANASLAALTKKTLFLIAVASARRRSCLHALTTKPNHIRFEGHGVRMVPDPAFIAKNQALTFLPGDIFIPEIKTLSSVAEDKRWCPVRALKWYLSRTEKLRQTTSLFILPRPPYTSASKDTLSRWLVETIRPFTTGAARPRAHDIRGISASTALFAGIPIEDILKAAAWKTPTTFVACYLTDTLHAEAAFGSAVMRGPADPLPMKLRALPQSFWQQPNSVNTMSPGNMYLPVLPPLCKSEHSNVDPSEIRPISPTLEDDMTRPKLEDHNYTTMEVHPKTSILNNNSNKVKDRNSESYTVESTGKSVLSSPRERDLFLCKDSVQESSSPLVVRRHHPGRPTARILKVSPASQELLMKLFEGVEGGEKGPKKVTGPNIPRKFRQRQDSKLSQPTSNKHLIKDPYMINAVTDGLLPMLSLETSKQSTAPSSQLALVALKAGDKTLTLPSLSVEQNYPAVLSELVKAL</sequence>
<feature type="region of interest" description="Disordered" evidence="2">
    <location>
        <begin position="312"/>
        <end position="336"/>
    </location>
</feature>
<organism evidence="3 4">
    <name type="scientific">Stichopus japonicus</name>
    <name type="common">Sea cucumber</name>
    <dbReference type="NCBI Taxonomy" id="307972"/>
    <lineage>
        <taxon>Eukaryota</taxon>
        <taxon>Metazoa</taxon>
        <taxon>Echinodermata</taxon>
        <taxon>Eleutherozoa</taxon>
        <taxon>Echinozoa</taxon>
        <taxon>Holothuroidea</taxon>
        <taxon>Aspidochirotacea</taxon>
        <taxon>Aspidochirotida</taxon>
        <taxon>Stichopodidae</taxon>
        <taxon>Apostichopus</taxon>
    </lineage>
</organism>
<name>A0A2G8LFH1_STIJA</name>
<evidence type="ECO:0000313" key="3">
    <source>
        <dbReference type="EMBL" id="PIK58900.1"/>
    </source>
</evidence>
<dbReference type="GO" id="GO:0006310">
    <property type="term" value="P:DNA recombination"/>
    <property type="evidence" value="ECO:0007669"/>
    <property type="project" value="UniProtKB-KW"/>
</dbReference>
<dbReference type="GO" id="GO:0015074">
    <property type="term" value="P:DNA integration"/>
    <property type="evidence" value="ECO:0007669"/>
    <property type="project" value="InterPro"/>
</dbReference>
<accession>A0A2G8LFH1</accession>
<gene>
    <name evidence="3" type="ORF">BSL78_04212</name>
</gene>
<dbReference type="SUPFAM" id="SSF56349">
    <property type="entry name" value="DNA breaking-rejoining enzymes"/>
    <property type="match status" value="1"/>
</dbReference>
<dbReference type="GO" id="GO:0003677">
    <property type="term" value="F:DNA binding"/>
    <property type="evidence" value="ECO:0007669"/>
    <property type="project" value="InterPro"/>
</dbReference>
<comment type="caution">
    <text evidence="3">The sequence shown here is derived from an EMBL/GenBank/DDBJ whole genome shotgun (WGS) entry which is preliminary data.</text>
</comment>
<dbReference type="Pfam" id="PF15238">
    <property type="entry name" value="TEADIR3"/>
    <property type="match status" value="1"/>
</dbReference>
<dbReference type="InterPro" id="IPR013762">
    <property type="entry name" value="Integrase-like_cat_sf"/>
</dbReference>
<feature type="compositionally biased region" description="Polar residues" evidence="2">
    <location>
        <begin position="326"/>
        <end position="336"/>
    </location>
</feature>
<dbReference type="PANTHER" id="PTHR35617">
    <property type="entry name" value="PHAGE_INTEGRASE DOMAIN-CONTAINING PROTEIN"/>
    <property type="match status" value="1"/>
</dbReference>
<dbReference type="InterPro" id="IPR011010">
    <property type="entry name" value="DNA_brk_join_enz"/>
</dbReference>
<protein>
    <recommendedName>
        <fullName evidence="5">Tyr recombinase domain-containing protein</fullName>
    </recommendedName>
</protein>
<evidence type="ECO:0008006" key="5">
    <source>
        <dbReference type="Google" id="ProtNLM"/>
    </source>
</evidence>
<evidence type="ECO:0000313" key="4">
    <source>
        <dbReference type="Proteomes" id="UP000230750"/>
    </source>
</evidence>
<dbReference type="OrthoDB" id="10058719at2759"/>
<reference evidence="3 4" key="1">
    <citation type="journal article" date="2017" name="PLoS Biol.">
        <title>The sea cucumber genome provides insights into morphological evolution and visceral regeneration.</title>
        <authorList>
            <person name="Zhang X."/>
            <person name="Sun L."/>
            <person name="Yuan J."/>
            <person name="Sun Y."/>
            <person name="Gao Y."/>
            <person name="Zhang L."/>
            <person name="Li S."/>
            <person name="Dai H."/>
            <person name="Hamel J.F."/>
            <person name="Liu C."/>
            <person name="Yu Y."/>
            <person name="Liu S."/>
            <person name="Lin W."/>
            <person name="Guo K."/>
            <person name="Jin S."/>
            <person name="Xu P."/>
            <person name="Storey K.B."/>
            <person name="Huan P."/>
            <person name="Zhang T."/>
            <person name="Zhou Y."/>
            <person name="Zhang J."/>
            <person name="Lin C."/>
            <person name="Li X."/>
            <person name="Xing L."/>
            <person name="Huo D."/>
            <person name="Sun M."/>
            <person name="Wang L."/>
            <person name="Mercier A."/>
            <person name="Li F."/>
            <person name="Yang H."/>
            <person name="Xiang J."/>
        </authorList>
    </citation>
    <scope>NUCLEOTIDE SEQUENCE [LARGE SCALE GENOMIC DNA]</scope>
    <source>
        <strain evidence="3">Shaxun</strain>
        <tissue evidence="3">Muscle</tissue>
    </source>
</reference>
<dbReference type="EMBL" id="MRZV01000099">
    <property type="protein sequence ID" value="PIK58900.1"/>
    <property type="molecule type" value="Genomic_DNA"/>
</dbReference>
<dbReference type="InterPro" id="IPR053819">
    <property type="entry name" value="TEADIR3_omega_loop"/>
</dbReference>
<feature type="region of interest" description="Disordered" evidence="2">
    <location>
        <begin position="272"/>
        <end position="293"/>
    </location>
</feature>
<evidence type="ECO:0000256" key="2">
    <source>
        <dbReference type="SAM" id="MobiDB-lite"/>
    </source>
</evidence>
<dbReference type="Proteomes" id="UP000230750">
    <property type="component" value="Unassembled WGS sequence"/>
</dbReference>
<keyword evidence="4" id="KW-1185">Reference proteome</keyword>